<dbReference type="InterPro" id="IPR029063">
    <property type="entry name" value="SAM-dependent_MTases_sf"/>
</dbReference>
<accession>A0A2D2B1X4</accession>
<dbReference type="NCBIfam" id="TIGR01444">
    <property type="entry name" value="fkbM_fam"/>
    <property type="match status" value="1"/>
</dbReference>
<evidence type="ECO:0000313" key="2">
    <source>
        <dbReference type="Proteomes" id="UP000228945"/>
    </source>
</evidence>
<dbReference type="KEGG" id="cmb:CSW64_18410"/>
<reference evidence="1 2" key="1">
    <citation type="submission" date="2017-10" db="EMBL/GenBank/DDBJ databases">
        <title>Genome sequence of Caulobacter mirabilis FWC38.</title>
        <authorList>
            <person name="Fiebig A."/>
            <person name="Crosson S."/>
        </authorList>
    </citation>
    <scope>NUCLEOTIDE SEQUENCE [LARGE SCALE GENOMIC DNA]</scope>
    <source>
        <strain evidence="1 2">FWC 38</strain>
    </source>
</reference>
<protein>
    <recommendedName>
        <fullName evidence="3">FkbM family methyltransferase</fullName>
    </recommendedName>
</protein>
<keyword evidence="2" id="KW-1185">Reference proteome</keyword>
<name>A0A2D2B1X4_9CAUL</name>
<organism evidence="1 2">
    <name type="scientific">Caulobacter mirabilis</name>
    <dbReference type="NCBI Taxonomy" id="69666"/>
    <lineage>
        <taxon>Bacteria</taxon>
        <taxon>Pseudomonadati</taxon>
        <taxon>Pseudomonadota</taxon>
        <taxon>Alphaproteobacteria</taxon>
        <taxon>Caulobacterales</taxon>
        <taxon>Caulobacteraceae</taxon>
        <taxon>Caulobacter</taxon>
    </lineage>
</organism>
<dbReference type="RefSeq" id="WP_099623466.1">
    <property type="nucleotide sequence ID" value="NZ_CP024201.1"/>
</dbReference>
<dbReference type="EMBL" id="CP024201">
    <property type="protein sequence ID" value="ATQ44218.1"/>
    <property type="molecule type" value="Genomic_DNA"/>
</dbReference>
<sequence length="236" mass="26711">MSFIKRARQRLRNRLFRLLNDKPEIENLGLKLWTRHPAVTDKMFFAMSRRYERAEADLATKYIRPDHRVLEIGAGVGFLACHNRRNIGVRDYAVVEANPRLLDLIRKNLDLNGAADVPLLNAAVAPEDGTIRFTLSAEFWASSTAHQDGEMIEVEAQTIDSLRKRLAFTPDTLIIDIEGGEISLPTEHFAGFDRIVMETHPQIVGEAPNREMLARFAAAGFVLKDENDNVVFLERG</sequence>
<gene>
    <name evidence="1" type="ORF">CSW64_18410</name>
</gene>
<evidence type="ECO:0008006" key="3">
    <source>
        <dbReference type="Google" id="ProtNLM"/>
    </source>
</evidence>
<dbReference type="SUPFAM" id="SSF53335">
    <property type="entry name" value="S-adenosyl-L-methionine-dependent methyltransferases"/>
    <property type="match status" value="1"/>
</dbReference>
<proteinExistence type="predicted"/>
<dbReference type="InterPro" id="IPR006342">
    <property type="entry name" value="FkbM_mtfrase"/>
</dbReference>
<dbReference type="AlphaFoldDB" id="A0A2D2B1X4"/>
<evidence type="ECO:0000313" key="1">
    <source>
        <dbReference type="EMBL" id="ATQ44218.1"/>
    </source>
</evidence>
<dbReference type="Proteomes" id="UP000228945">
    <property type="component" value="Chromosome"/>
</dbReference>
<dbReference type="Gene3D" id="3.40.50.150">
    <property type="entry name" value="Vaccinia Virus protein VP39"/>
    <property type="match status" value="1"/>
</dbReference>
<dbReference type="OrthoDB" id="456767at2"/>